<gene>
    <name evidence="2" type="ORF">CAOG_000303</name>
</gene>
<evidence type="ECO:0000256" key="1">
    <source>
        <dbReference type="SAM" id="MobiDB-lite"/>
    </source>
</evidence>
<sequence>MRKHSRDEEKEEDPSNPGDPHHSSKRIRVEKKSMTSVVPMDTASSSTQRPAPSASAHTTQARTSRRLNLLLPSRKTTTAPPTQVHEETAAPPRDSWALPSSNKDDDADNDKDDEESIATSFAAQVQAELPPPLPKMPDASGRDSDWFVQKLPFVNRHESLTAVVSRLASKSNTRKGILLSLPQMFGSGKTSFVEHIGNGRNPHAAEILESAREGAKPLYESVLNARYILIDMTHFNRLSEMYADCLEAIFLNTCSTLGLPPLAVPRGPLLDLVIETLQKHAGVPLLLHFDEMGAIENAKFDPWFPGPEYRCSSQPNVFAPDTGALRRHYTFWSDFLAPLLNLDNVYIVCSGKSVAFNLIRFGLLRPSNDAPVVPVAVVQSAVMHSPSELQSIILPPLGSNHIEEILTRHHPRSSSPTLLVDALGLGGDEHRSQRLAFTERVHALTAGVPRLVAFALQVLWTSGIDFGAMTSDQIRAYFALRTTHASITQVFLQHSLELTDTISRPHDPLYLASANIVRRALAGDEFDPRSTISVSVPGRRESVQVPALLLLDRLFCYTKPVGSGQLQVIVPQIAGSQKELALASLVIEFAGPVVTSQTLEGLAVWAIFAALHRAALGDASRGWLLAQSKDVLPQAVLNSTVVQHILRASAPHQGIGFDESTLHTHAGSFTVSVGKVNSSKRRGIDADALPGLLVAQLVELRKAIPTGPIAVVEWMGKASHSSDGLIAVCTAATPTVQDTLWIGVACKHFNRLNEARTGPVVVNSDIEKLSRHFAHLAESERPHQLLITVLSRPPDYLKPFMNGRLLEGRVSVPAPRKKTEVIAIPAKMQVAMWDLDTLNSVVDPSRKLTFSDEA</sequence>
<organism evidence="2 3">
    <name type="scientific">Capsaspora owczarzaki (strain ATCC 30864)</name>
    <dbReference type="NCBI Taxonomy" id="595528"/>
    <lineage>
        <taxon>Eukaryota</taxon>
        <taxon>Filasterea</taxon>
        <taxon>Capsaspora</taxon>
    </lineage>
</organism>
<name>A0A0D2U0F7_CAPO3</name>
<evidence type="ECO:0000313" key="3">
    <source>
        <dbReference type="Proteomes" id="UP000008743"/>
    </source>
</evidence>
<protein>
    <submittedName>
        <fullName evidence="2">Uncharacterized protein</fullName>
    </submittedName>
</protein>
<dbReference type="PhylomeDB" id="A0A0D2U0F7"/>
<feature type="compositionally biased region" description="Acidic residues" evidence="1">
    <location>
        <begin position="105"/>
        <end position="115"/>
    </location>
</feature>
<feature type="compositionally biased region" description="Polar residues" evidence="1">
    <location>
        <begin position="42"/>
        <end position="62"/>
    </location>
</feature>
<feature type="region of interest" description="Disordered" evidence="1">
    <location>
        <begin position="1"/>
        <end position="115"/>
    </location>
</feature>
<dbReference type="RefSeq" id="XP_004365174.2">
    <property type="nucleotide sequence ID" value="XM_004365117.2"/>
</dbReference>
<dbReference type="EMBL" id="KE346360">
    <property type="protein sequence ID" value="KJE88706.1"/>
    <property type="molecule type" value="Genomic_DNA"/>
</dbReference>
<dbReference type="Proteomes" id="UP000008743">
    <property type="component" value="Unassembled WGS sequence"/>
</dbReference>
<dbReference type="InParanoid" id="A0A0D2U0F7"/>
<dbReference type="AlphaFoldDB" id="A0A0D2U0F7"/>
<keyword evidence="3" id="KW-1185">Reference proteome</keyword>
<accession>A0A0D2U0F7</accession>
<reference evidence="3" key="1">
    <citation type="submission" date="2011-02" db="EMBL/GenBank/DDBJ databases">
        <title>The Genome Sequence of Capsaspora owczarzaki ATCC 30864.</title>
        <authorList>
            <person name="Russ C."/>
            <person name="Cuomo C."/>
            <person name="Burger G."/>
            <person name="Gray M.W."/>
            <person name="Holland P.W.H."/>
            <person name="King N."/>
            <person name="Lang F.B.F."/>
            <person name="Roger A.J."/>
            <person name="Ruiz-Trillo I."/>
            <person name="Young S.K."/>
            <person name="Zeng Q."/>
            <person name="Gargeya S."/>
            <person name="Alvarado L."/>
            <person name="Berlin A."/>
            <person name="Chapman S.B."/>
            <person name="Chen Z."/>
            <person name="Freedman E."/>
            <person name="Gellesch M."/>
            <person name="Goldberg J."/>
            <person name="Griggs A."/>
            <person name="Gujja S."/>
            <person name="Heilman E."/>
            <person name="Heiman D."/>
            <person name="Howarth C."/>
            <person name="Mehta T."/>
            <person name="Neiman D."/>
            <person name="Pearson M."/>
            <person name="Roberts A."/>
            <person name="Saif S."/>
            <person name="Shea T."/>
            <person name="Shenoy N."/>
            <person name="Sisk P."/>
            <person name="Stolte C."/>
            <person name="Sykes S."/>
            <person name="White J."/>
            <person name="Yandava C."/>
            <person name="Haas B."/>
            <person name="Nusbaum C."/>
            <person name="Birren B."/>
        </authorList>
    </citation>
    <scope>NUCLEOTIDE SEQUENCE</scope>
    <source>
        <strain evidence="3">ATCC 30864</strain>
    </source>
</reference>
<proteinExistence type="predicted"/>
<evidence type="ECO:0000313" key="2">
    <source>
        <dbReference type="EMBL" id="KJE88706.1"/>
    </source>
</evidence>